<gene>
    <name evidence="2" type="ORF">DHA2_15410</name>
</gene>
<dbReference type="VEuPathDB" id="GiardiaDB:GL50581_184"/>
<dbReference type="Pfam" id="PF12796">
    <property type="entry name" value="Ank_2"/>
    <property type="match status" value="1"/>
</dbReference>
<dbReference type="SUPFAM" id="SSF48403">
    <property type="entry name" value="Ankyrin repeat"/>
    <property type="match status" value="1"/>
</dbReference>
<dbReference type="InterPro" id="IPR036770">
    <property type="entry name" value="Ankyrin_rpt-contain_sf"/>
</dbReference>
<dbReference type="Gene3D" id="1.25.40.20">
    <property type="entry name" value="Ankyrin repeat-containing domain"/>
    <property type="match status" value="2"/>
</dbReference>
<dbReference type="AlphaFoldDB" id="V6TF44"/>
<dbReference type="VEuPathDB" id="GiardiaDB:DHA2_15410"/>
<accession>V6TF44</accession>
<dbReference type="VEuPathDB" id="GiardiaDB:GL50803_0015410"/>
<organism evidence="2 3">
    <name type="scientific">Giardia intestinalis</name>
    <name type="common">Giardia lamblia</name>
    <dbReference type="NCBI Taxonomy" id="5741"/>
    <lineage>
        <taxon>Eukaryota</taxon>
        <taxon>Metamonada</taxon>
        <taxon>Diplomonadida</taxon>
        <taxon>Hexamitidae</taxon>
        <taxon>Giardiinae</taxon>
        <taxon>Giardia</taxon>
    </lineage>
</organism>
<dbReference type="InterPro" id="IPR002110">
    <property type="entry name" value="Ankyrin_rpt"/>
</dbReference>
<protein>
    <submittedName>
        <fullName evidence="2">Serine/threonine protein kinase</fullName>
    </submittedName>
</protein>
<dbReference type="SMART" id="SM00248">
    <property type="entry name" value="ANK"/>
    <property type="match status" value="5"/>
</dbReference>
<reference evidence="3" key="1">
    <citation type="submission" date="2012-02" db="EMBL/GenBank/DDBJ databases">
        <title>Genome sequencing of Giardia lamblia Genotypes A2 and B isolates (DH and GS) and comparative analysis with the genomes of Genotypes A1 and E (WB and Pig).</title>
        <authorList>
            <person name="Adam R."/>
            <person name="Dahlstrom E."/>
            <person name="Martens C."/>
            <person name="Bruno D."/>
            <person name="Barbian K."/>
            <person name="Porcella S.F."/>
            <person name="Nash T."/>
        </authorList>
    </citation>
    <scope>NUCLEOTIDE SEQUENCE</scope>
    <source>
        <strain evidence="3">DH</strain>
    </source>
</reference>
<dbReference type="PROSITE" id="PS50088">
    <property type="entry name" value="ANK_REPEAT"/>
    <property type="match status" value="1"/>
</dbReference>
<dbReference type="Proteomes" id="UP000018320">
    <property type="component" value="Unassembled WGS sequence"/>
</dbReference>
<sequence>VHQDPREGLGALDSRRVKRLRGFVKIHKLQKKVRMDPMEVEVIRTPSDSDIAGSGGPVTAVPMSRAAPALQATGEDPQTLPRLTTLVNPDEGVTELMVAARRGDEETVMALLDEQACQVDARGRTALMYAAEMGRSSIVELLKDREAGIQDSFLWTALFYAAQNGHLVCVSMLAPLEAKIQRKDGCTALFLAVFWNHIECARILAPLEAGITTNYKHWQGGEYTALMEAARWARLECIELLVEQEHGMKDASGNRAIDYARAPYAHVPEDRKEQSIQLLEQYERD</sequence>
<dbReference type="Pfam" id="PF13637">
    <property type="entry name" value="Ank_4"/>
    <property type="match status" value="1"/>
</dbReference>
<evidence type="ECO:0000313" key="3">
    <source>
        <dbReference type="Proteomes" id="UP000018320"/>
    </source>
</evidence>
<feature type="non-terminal residue" evidence="2">
    <location>
        <position position="1"/>
    </location>
</feature>
<proteinExistence type="predicted"/>
<feature type="repeat" description="ANK" evidence="1">
    <location>
        <begin position="91"/>
        <end position="124"/>
    </location>
</feature>
<dbReference type="VEuPathDB" id="GiardiaDB:QR46_4803"/>
<name>V6TF44_GIAIN</name>
<evidence type="ECO:0000313" key="2">
    <source>
        <dbReference type="EMBL" id="ESU37543.1"/>
    </source>
</evidence>
<evidence type="ECO:0000256" key="1">
    <source>
        <dbReference type="PROSITE-ProRule" id="PRU00023"/>
    </source>
</evidence>
<dbReference type="Pfam" id="PF00023">
    <property type="entry name" value="Ank"/>
    <property type="match status" value="1"/>
</dbReference>
<dbReference type="PANTHER" id="PTHR24120:SF4">
    <property type="entry name" value="GH07239P"/>
    <property type="match status" value="1"/>
</dbReference>
<keyword evidence="2" id="KW-0418">Kinase</keyword>
<dbReference type="GO" id="GO:0004674">
    <property type="term" value="F:protein serine/threonine kinase activity"/>
    <property type="evidence" value="ECO:0007669"/>
    <property type="project" value="UniProtKB-KW"/>
</dbReference>
<dbReference type="EMBL" id="AHGT01000025">
    <property type="protein sequence ID" value="ESU37543.1"/>
    <property type="molecule type" value="Genomic_DNA"/>
</dbReference>
<keyword evidence="2" id="KW-0808">Transferase</keyword>
<reference evidence="2 3" key="2">
    <citation type="journal article" date="2013" name="Genome Biol. Evol.">
        <title>Genome sequencing of Giardia lamblia genotypes A2 and B isolates (DH and GS) and comparative analysis with the genomes of genotypes A1 and E (WB and Pig).</title>
        <authorList>
            <person name="Adam R.D."/>
            <person name="Dahlstrom E.W."/>
            <person name="Martens C.A."/>
            <person name="Bruno D.P."/>
            <person name="Barbian K.D."/>
            <person name="Ricklefs S.M."/>
            <person name="Hernandez M.M."/>
            <person name="Narla N.P."/>
            <person name="Patel R.B."/>
            <person name="Porcella S.F."/>
            <person name="Nash T.E."/>
        </authorList>
    </citation>
    <scope>NUCLEOTIDE SEQUENCE [LARGE SCALE GENOMIC DNA]</scope>
    <source>
        <strain evidence="2 3">DH</strain>
    </source>
</reference>
<comment type="caution">
    <text evidence="2">The sequence shown here is derived from an EMBL/GenBank/DDBJ whole genome shotgun (WGS) entry which is preliminary data.</text>
</comment>
<keyword evidence="1" id="KW-0040">ANK repeat</keyword>
<keyword evidence="2" id="KW-0723">Serine/threonine-protein kinase</keyword>
<dbReference type="PANTHER" id="PTHR24120">
    <property type="entry name" value="GH07239P"/>
    <property type="match status" value="1"/>
</dbReference>